<dbReference type="PROSITE" id="PS51186">
    <property type="entry name" value="GNAT"/>
    <property type="match status" value="1"/>
</dbReference>
<protein>
    <submittedName>
        <fullName evidence="2">GNAT family N-acetyltransferase</fullName>
    </submittedName>
</protein>
<evidence type="ECO:0000259" key="1">
    <source>
        <dbReference type="PROSITE" id="PS51186"/>
    </source>
</evidence>
<dbReference type="AlphaFoldDB" id="A0A1X1D5S6"/>
<dbReference type="Gene3D" id="3.40.630.30">
    <property type="match status" value="1"/>
</dbReference>
<dbReference type="PANTHER" id="PTHR43451:SF1">
    <property type="entry name" value="ACETYLTRANSFERASE"/>
    <property type="match status" value="1"/>
</dbReference>
<dbReference type="PANTHER" id="PTHR43451">
    <property type="entry name" value="ACETYLTRANSFERASE (GNAT) FAMILY PROTEIN"/>
    <property type="match status" value="1"/>
</dbReference>
<dbReference type="SUPFAM" id="SSF55729">
    <property type="entry name" value="Acyl-CoA N-acyltransferases (Nat)"/>
    <property type="match status" value="1"/>
</dbReference>
<name>A0A1X1D5S6_9GAMM</name>
<organism evidence="2 3">
    <name type="scientific">Pantoea rwandensis</name>
    <dbReference type="NCBI Taxonomy" id="1076550"/>
    <lineage>
        <taxon>Bacteria</taxon>
        <taxon>Pseudomonadati</taxon>
        <taxon>Pseudomonadota</taxon>
        <taxon>Gammaproteobacteria</taxon>
        <taxon>Enterobacterales</taxon>
        <taxon>Erwiniaceae</taxon>
        <taxon>Pantoea</taxon>
    </lineage>
</organism>
<keyword evidence="2" id="KW-0808">Transferase</keyword>
<dbReference type="EMBL" id="MLFR01000001">
    <property type="protein sequence ID" value="ORM72018.1"/>
    <property type="molecule type" value="Genomic_DNA"/>
</dbReference>
<dbReference type="RefSeq" id="WP_084931773.1">
    <property type="nucleotide sequence ID" value="NZ_MLFR01000001.1"/>
</dbReference>
<reference evidence="2 3" key="1">
    <citation type="journal article" date="2017" name="Antonie Van Leeuwenhoek">
        <title>Phylogenomic resolution of the bacterial genus Pantoea and its relationship with Erwinia and Tatumella.</title>
        <authorList>
            <person name="Palmer M."/>
            <person name="Steenkamp E.T."/>
            <person name="Coetzee M.P."/>
            <person name="Chan W.Y."/>
            <person name="van Zyl E."/>
            <person name="De Maayer P."/>
            <person name="Coutinho T.A."/>
            <person name="Blom J."/>
            <person name="Smits T.H."/>
            <person name="Duffy B."/>
            <person name="Venter S.N."/>
        </authorList>
    </citation>
    <scope>NUCLEOTIDE SEQUENCE [LARGE SCALE GENOMIC DNA]</scope>
    <source>
        <strain evidence="2 3">LMG 26275</strain>
    </source>
</reference>
<feature type="domain" description="N-acetyltransferase" evidence="1">
    <location>
        <begin position="1"/>
        <end position="154"/>
    </location>
</feature>
<comment type="caution">
    <text evidence="2">The sequence shown here is derived from an EMBL/GenBank/DDBJ whole genome shotgun (WGS) entry which is preliminary data.</text>
</comment>
<sequence>MKVRRFQSGDEAALLRVFLTSIRNISACDYTREQIEAWAPEDMDKENWSLRMRALKPFIVEVNNAIVGYADVQTNGYIDHFYVSGHYPRKGVGTLLMRCIHEEATRLELTELTSHVSKTAEPLFVRHGFHVVERGFPVIRGVILENALMRKSLP</sequence>
<gene>
    <name evidence="2" type="ORF">HA51_02885</name>
</gene>
<proteinExistence type="predicted"/>
<evidence type="ECO:0000313" key="2">
    <source>
        <dbReference type="EMBL" id="ORM72018.1"/>
    </source>
</evidence>
<accession>A0A1X1D5S6</accession>
<dbReference type="InterPro" id="IPR052564">
    <property type="entry name" value="N-acetyltrans/Recomb-assoc"/>
</dbReference>
<dbReference type="CDD" id="cd04301">
    <property type="entry name" value="NAT_SF"/>
    <property type="match status" value="1"/>
</dbReference>
<dbReference type="GO" id="GO:0016747">
    <property type="term" value="F:acyltransferase activity, transferring groups other than amino-acyl groups"/>
    <property type="evidence" value="ECO:0007669"/>
    <property type="project" value="InterPro"/>
</dbReference>
<dbReference type="Proteomes" id="UP000193558">
    <property type="component" value="Unassembled WGS sequence"/>
</dbReference>
<dbReference type="OrthoDB" id="5355033at2"/>
<evidence type="ECO:0000313" key="3">
    <source>
        <dbReference type="Proteomes" id="UP000193558"/>
    </source>
</evidence>
<dbReference type="Pfam" id="PF13673">
    <property type="entry name" value="Acetyltransf_10"/>
    <property type="match status" value="1"/>
</dbReference>
<dbReference type="InterPro" id="IPR016181">
    <property type="entry name" value="Acyl_CoA_acyltransferase"/>
</dbReference>
<dbReference type="InterPro" id="IPR000182">
    <property type="entry name" value="GNAT_dom"/>
</dbReference>